<dbReference type="Gene3D" id="3.40.50.300">
    <property type="entry name" value="P-loop containing nucleotide triphosphate hydrolases"/>
    <property type="match status" value="1"/>
</dbReference>
<dbReference type="Proteomes" id="UP000887575">
    <property type="component" value="Unassembled WGS sequence"/>
</dbReference>
<evidence type="ECO:0000313" key="3">
    <source>
        <dbReference type="WBParaSite" id="MBELARI_LOCUS13541"/>
    </source>
</evidence>
<keyword evidence="2" id="KW-1185">Reference proteome</keyword>
<proteinExistence type="predicted"/>
<evidence type="ECO:0000256" key="1">
    <source>
        <dbReference type="SAM" id="Phobius"/>
    </source>
</evidence>
<organism evidence="2 3">
    <name type="scientific">Mesorhabditis belari</name>
    <dbReference type="NCBI Taxonomy" id="2138241"/>
    <lineage>
        <taxon>Eukaryota</taxon>
        <taxon>Metazoa</taxon>
        <taxon>Ecdysozoa</taxon>
        <taxon>Nematoda</taxon>
        <taxon>Chromadorea</taxon>
        <taxon>Rhabditida</taxon>
        <taxon>Rhabditina</taxon>
        <taxon>Rhabditomorpha</taxon>
        <taxon>Rhabditoidea</taxon>
        <taxon>Rhabditidae</taxon>
        <taxon>Mesorhabditinae</taxon>
        <taxon>Mesorhabditis</taxon>
    </lineage>
</organism>
<keyword evidence="1" id="KW-0472">Membrane</keyword>
<dbReference type="AlphaFoldDB" id="A0AAF3EHQ4"/>
<reference evidence="3" key="1">
    <citation type="submission" date="2024-02" db="UniProtKB">
        <authorList>
            <consortium name="WormBaseParasite"/>
        </authorList>
    </citation>
    <scope>IDENTIFICATION</scope>
</reference>
<evidence type="ECO:0000313" key="2">
    <source>
        <dbReference type="Proteomes" id="UP000887575"/>
    </source>
</evidence>
<accession>A0AAF3EHQ4</accession>
<keyword evidence="1" id="KW-0812">Transmembrane</keyword>
<keyword evidence="1" id="KW-1133">Transmembrane helix</keyword>
<dbReference type="InterPro" id="IPR027417">
    <property type="entry name" value="P-loop_NTPase"/>
</dbReference>
<feature type="transmembrane region" description="Helical" evidence="1">
    <location>
        <begin position="236"/>
        <end position="260"/>
    </location>
</feature>
<sequence length="285" mass="31369">MLLIRDSIGVPGLNPGYIDFLKRQAAGTTANKELLNKVFESFRSVDSFHIPRPSLAVCRANVRIRAGDCEEPFLNALCDGANYTIRKILPKRINGDTLNGENFKLYIMTLVENFKRNQIDVANLIQAIDHYRLSKLMTAERNAFLAHFSEVFEEQSLPMDPEAFALTMKPLIEKSILSFIAKVPGADEEKEPKTNAYREMLNETGNEKAAFNATCFMKMQSMKPEDQAKLKKVTRAVLLGIGVGGLVVATVGGVAAVVIYGSGATTVSSVVVTVQRLMASEVVCF</sequence>
<name>A0AAF3EHQ4_9BILA</name>
<protein>
    <submittedName>
        <fullName evidence="3">Uncharacterized protein</fullName>
    </submittedName>
</protein>
<dbReference type="WBParaSite" id="MBELARI_LOCUS13541">
    <property type="protein sequence ID" value="MBELARI_LOCUS13541"/>
    <property type="gene ID" value="MBELARI_LOCUS13541"/>
</dbReference>